<dbReference type="InterPro" id="IPR036663">
    <property type="entry name" value="Fumarylacetoacetase_C_sf"/>
</dbReference>
<dbReference type="Pfam" id="PF01557">
    <property type="entry name" value="FAA_hydrolase"/>
    <property type="match status" value="1"/>
</dbReference>
<dbReference type="OrthoDB" id="9805307at2"/>
<comment type="caution">
    <text evidence="3">The sequence shown here is derived from an EMBL/GenBank/DDBJ whole genome shotgun (WGS) entry which is preliminary data.</text>
</comment>
<dbReference type="SUPFAM" id="SSF56529">
    <property type="entry name" value="FAH"/>
    <property type="match status" value="1"/>
</dbReference>
<sequence length="230" mass="24195">MSNDLFPAPQPPRLAIAGVDAVFPVHRVYCIGRNYAEHAREMGAPAEKGTPVFFLKPADSLTPLPGAIPYPPGTADLHHEIELVAALHRGGRDIDPGQALDCVYGYAIGLDLTRRDLQAAAKAKSLPWDTGKSFEAAAPIGPIHRAEDVGHPSRGAIELDVNGETRQRGDLSDQLFPVAEIIAALSRLYTLAPGDLVFTGTPAGVGALSIGDRLQARIAGLGSLDADVTA</sequence>
<dbReference type="GO" id="GO:0018773">
    <property type="term" value="F:acetylpyruvate hydrolase activity"/>
    <property type="evidence" value="ECO:0007669"/>
    <property type="project" value="TreeGrafter"/>
</dbReference>
<gene>
    <name evidence="3" type="ORF">EDC25_1102</name>
</gene>
<accession>A0A4R3LCR3</accession>
<dbReference type="PANTHER" id="PTHR11820">
    <property type="entry name" value="ACYLPYRUVASE"/>
    <property type="match status" value="1"/>
</dbReference>
<evidence type="ECO:0000256" key="1">
    <source>
        <dbReference type="ARBA" id="ARBA00022723"/>
    </source>
</evidence>
<protein>
    <submittedName>
        <fullName evidence="3">Fumarylpyruvate hydrolase</fullName>
    </submittedName>
</protein>
<keyword evidence="4" id="KW-1185">Reference proteome</keyword>
<keyword evidence="3" id="KW-0378">Hydrolase</keyword>
<keyword evidence="1" id="KW-0479">Metal-binding</keyword>
<name>A0A4R3LCR3_9GAMM</name>
<dbReference type="PANTHER" id="PTHR11820:SF90">
    <property type="entry name" value="FLUTATHIONE S-TRANSFERASE"/>
    <property type="match status" value="1"/>
</dbReference>
<feature type="domain" description="Fumarylacetoacetase-like C-terminal" evidence="2">
    <location>
        <begin position="28"/>
        <end position="228"/>
    </location>
</feature>
<keyword evidence="3" id="KW-0670">Pyruvate</keyword>
<evidence type="ECO:0000313" key="4">
    <source>
        <dbReference type="Proteomes" id="UP000294599"/>
    </source>
</evidence>
<dbReference type="GO" id="GO:0046872">
    <property type="term" value="F:metal ion binding"/>
    <property type="evidence" value="ECO:0007669"/>
    <property type="project" value="UniProtKB-KW"/>
</dbReference>
<dbReference type="EMBL" id="SMAF01000010">
    <property type="protein sequence ID" value="TCS97941.1"/>
    <property type="molecule type" value="Genomic_DNA"/>
</dbReference>
<evidence type="ECO:0000259" key="2">
    <source>
        <dbReference type="Pfam" id="PF01557"/>
    </source>
</evidence>
<reference evidence="3 4" key="1">
    <citation type="submission" date="2019-03" db="EMBL/GenBank/DDBJ databases">
        <title>Genomic Encyclopedia of Type Strains, Phase IV (KMG-IV): sequencing the most valuable type-strain genomes for metagenomic binning, comparative biology and taxonomic classification.</title>
        <authorList>
            <person name="Goeker M."/>
        </authorList>
    </citation>
    <scope>NUCLEOTIDE SEQUENCE [LARGE SCALE GENOMIC DNA]</scope>
    <source>
        <strain evidence="3 4">DSM 21944</strain>
    </source>
</reference>
<dbReference type="AlphaFoldDB" id="A0A4R3LCR3"/>
<dbReference type="Proteomes" id="UP000294599">
    <property type="component" value="Unassembled WGS sequence"/>
</dbReference>
<proteinExistence type="predicted"/>
<dbReference type="RefSeq" id="WP_123522535.1">
    <property type="nucleotide sequence ID" value="NZ_JBHLWF010000033.1"/>
</dbReference>
<organism evidence="3 4">
    <name type="scientific">Pseudofulvimonas gallinarii</name>
    <dbReference type="NCBI Taxonomy" id="634155"/>
    <lineage>
        <taxon>Bacteria</taxon>
        <taxon>Pseudomonadati</taxon>
        <taxon>Pseudomonadota</taxon>
        <taxon>Gammaproteobacteria</taxon>
        <taxon>Lysobacterales</taxon>
        <taxon>Rhodanobacteraceae</taxon>
        <taxon>Pseudofulvimonas</taxon>
    </lineage>
</organism>
<dbReference type="InterPro" id="IPR011234">
    <property type="entry name" value="Fumarylacetoacetase-like_C"/>
</dbReference>
<evidence type="ECO:0000313" key="3">
    <source>
        <dbReference type="EMBL" id="TCS97941.1"/>
    </source>
</evidence>
<dbReference type="Gene3D" id="3.90.850.10">
    <property type="entry name" value="Fumarylacetoacetase-like, C-terminal domain"/>
    <property type="match status" value="1"/>
</dbReference>